<reference evidence="1 2" key="1">
    <citation type="submission" date="2016-10" db="EMBL/GenBank/DDBJ databases">
        <authorList>
            <person name="de Groot N.N."/>
        </authorList>
    </citation>
    <scope>NUCLEOTIDE SEQUENCE [LARGE SCALE GENOMIC DNA]</scope>
    <source>
        <strain evidence="1 2">DSM 22024</strain>
    </source>
</reference>
<keyword evidence="2" id="KW-1185">Reference proteome</keyword>
<accession>A0A1H1NUL7</accession>
<protein>
    <submittedName>
        <fullName evidence="1">Glycosyltransferase involved in cell wall bisynthesis</fullName>
    </submittedName>
</protein>
<dbReference type="RefSeq" id="WP_092651650.1">
    <property type="nucleotide sequence ID" value="NZ_LT629732.1"/>
</dbReference>
<proteinExistence type="predicted"/>
<dbReference type="STRING" id="117157.SAMN04489717_1375"/>
<evidence type="ECO:0000313" key="2">
    <source>
        <dbReference type="Proteomes" id="UP000198983"/>
    </source>
</evidence>
<dbReference type="Proteomes" id="UP000198983">
    <property type="component" value="Chromosome I"/>
</dbReference>
<dbReference type="AlphaFoldDB" id="A0A1H1NUL7"/>
<dbReference type="Gene3D" id="3.40.50.2000">
    <property type="entry name" value="Glycogen Phosphorylase B"/>
    <property type="match status" value="2"/>
</dbReference>
<dbReference type="OrthoDB" id="9815351at2"/>
<gene>
    <name evidence="1" type="ORF">SAMN04489717_1375</name>
</gene>
<organism evidence="1 2">
    <name type="scientific">Actinopolymorpha singaporensis</name>
    <dbReference type="NCBI Taxonomy" id="117157"/>
    <lineage>
        <taxon>Bacteria</taxon>
        <taxon>Bacillati</taxon>
        <taxon>Actinomycetota</taxon>
        <taxon>Actinomycetes</taxon>
        <taxon>Propionibacteriales</taxon>
        <taxon>Actinopolymorphaceae</taxon>
        <taxon>Actinopolymorpha</taxon>
    </lineage>
</organism>
<dbReference type="SUPFAM" id="SSF53756">
    <property type="entry name" value="UDP-Glycosyltransferase/glycogen phosphorylase"/>
    <property type="match status" value="1"/>
</dbReference>
<dbReference type="PANTHER" id="PTHR12526:SF600">
    <property type="entry name" value="GLYCOSYL TRANSFERASE GROUP 1"/>
    <property type="match status" value="1"/>
</dbReference>
<evidence type="ECO:0000313" key="1">
    <source>
        <dbReference type="EMBL" id="SDS02633.1"/>
    </source>
</evidence>
<keyword evidence="1" id="KW-0808">Transferase</keyword>
<dbReference type="EMBL" id="LT629732">
    <property type="protein sequence ID" value="SDS02633.1"/>
    <property type="molecule type" value="Genomic_DNA"/>
</dbReference>
<dbReference type="Pfam" id="PF13692">
    <property type="entry name" value="Glyco_trans_1_4"/>
    <property type="match status" value="1"/>
</dbReference>
<dbReference type="GO" id="GO:0016757">
    <property type="term" value="F:glycosyltransferase activity"/>
    <property type="evidence" value="ECO:0007669"/>
    <property type="project" value="TreeGrafter"/>
</dbReference>
<dbReference type="CDD" id="cd03801">
    <property type="entry name" value="GT4_PimA-like"/>
    <property type="match status" value="1"/>
</dbReference>
<name>A0A1H1NUL7_9ACTN</name>
<dbReference type="PANTHER" id="PTHR12526">
    <property type="entry name" value="GLYCOSYLTRANSFERASE"/>
    <property type="match status" value="1"/>
</dbReference>
<sequence length="375" mass="41226">MPGLRVLVCTVVHHPQDARILHRQIRAMLDAGHSVTYAAPFSAYATTAWPELTAVDLPRALGRHRSDALREARRVLRTHGADADVVLLHDPELLLVLPGLDLPGAVVWDVHEDTGAALVAKSWLPGAVRPLARAGVRMVEGWAERNLRLILAEPGYRSRFRRIHPVVPNTTYVPDSVEPSGRDRVVYVGHLSVARGVDVMLETARRLAGSGLEIDVVGHADSYSRRALVRAQQDGFLRWHGYVPNDRALALVDGAMCGLSLLRDLPNYRHSMPTKVLEYMARGVPVVSTPLPAAVSLIQVNKCGLVVPFDDAEATVTGILRLRDDTELRASMAKRGHAAALTGYHWPQTAREFLMRLEAWAHAARPHQCITLGSL</sequence>